<evidence type="ECO:0000313" key="4">
    <source>
        <dbReference type="Proteomes" id="UP000625711"/>
    </source>
</evidence>
<protein>
    <submittedName>
        <fullName evidence="3">Uncharacterized protein</fullName>
    </submittedName>
</protein>
<comment type="caution">
    <text evidence="3">The sequence shown here is derived from an EMBL/GenBank/DDBJ whole genome shotgun (WGS) entry which is preliminary data.</text>
</comment>
<gene>
    <name evidence="3" type="ORF">GWI33_019677</name>
</gene>
<dbReference type="Pfam" id="PF14645">
    <property type="entry name" value="Chibby"/>
    <property type="match status" value="1"/>
</dbReference>
<organism evidence="3 4">
    <name type="scientific">Rhynchophorus ferrugineus</name>
    <name type="common">Red palm weevil</name>
    <name type="synonym">Curculio ferrugineus</name>
    <dbReference type="NCBI Taxonomy" id="354439"/>
    <lineage>
        <taxon>Eukaryota</taxon>
        <taxon>Metazoa</taxon>
        <taxon>Ecdysozoa</taxon>
        <taxon>Arthropoda</taxon>
        <taxon>Hexapoda</taxon>
        <taxon>Insecta</taxon>
        <taxon>Pterygota</taxon>
        <taxon>Neoptera</taxon>
        <taxon>Endopterygota</taxon>
        <taxon>Coleoptera</taxon>
        <taxon>Polyphaga</taxon>
        <taxon>Cucujiformia</taxon>
        <taxon>Curculionidae</taxon>
        <taxon>Dryophthorinae</taxon>
        <taxon>Rhynchophorus</taxon>
    </lineage>
</organism>
<keyword evidence="1" id="KW-0175">Coiled coil</keyword>
<keyword evidence="4" id="KW-1185">Reference proteome</keyword>
<reference evidence="3" key="1">
    <citation type="submission" date="2020-08" db="EMBL/GenBank/DDBJ databases">
        <title>Genome sequencing and assembly of the red palm weevil Rhynchophorus ferrugineus.</title>
        <authorList>
            <person name="Dias G.B."/>
            <person name="Bergman C.M."/>
            <person name="Manee M."/>
        </authorList>
    </citation>
    <scope>NUCLEOTIDE SEQUENCE</scope>
    <source>
        <strain evidence="3">AA-2017</strain>
        <tissue evidence="3">Whole larva</tissue>
    </source>
</reference>
<dbReference type="Proteomes" id="UP000625711">
    <property type="component" value="Unassembled WGS sequence"/>
</dbReference>
<dbReference type="EMBL" id="JAACXV010014472">
    <property type="protein sequence ID" value="KAF7267075.1"/>
    <property type="molecule type" value="Genomic_DNA"/>
</dbReference>
<name>A0A834M530_RHYFE</name>
<evidence type="ECO:0000256" key="1">
    <source>
        <dbReference type="SAM" id="Coils"/>
    </source>
</evidence>
<evidence type="ECO:0000256" key="2">
    <source>
        <dbReference type="SAM" id="MobiDB-lite"/>
    </source>
</evidence>
<dbReference type="AlphaFoldDB" id="A0A834M530"/>
<sequence length="120" mass="13833">MPLFGSKFSPKKTPLRRSGNTSTDKLDDLIGADKTIQLTLGEQKLLFENGEWITHSGKNSSVYKINKKLKKRNEDLEDEINLLKLKYEILLNMMTEMTAKIHSTEHKIEFQNIVKSQHSD</sequence>
<dbReference type="InterPro" id="IPR028118">
    <property type="entry name" value="Chibby_fam"/>
</dbReference>
<accession>A0A834M530</accession>
<evidence type="ECO:0000313" key="3">
    <source>
        <dbReference type="EMBL" id="KAF7267075.1"/>
    </source>
</evidence>
<dbReference type="OrthoDB" id="2145765at2759"/>
<feature type="region of interest" description="Disordered" evidence="2">
    <location>
        <begin position="1"/>
        <end position="26"/>
    </location>
</feature>
<feature type="coiled-coil region" evidence="1">
    <location>
        <begin position="59"/>
        <end position="93"/>
    </location>
</feature>
<proteinExistence type="predicted"/>